<organism evidence="3 4">
    <name type="scientific">Triplophysa rosa</name>
    <name type="common">Cave loach</name>
    <dbReference type="NCBI Taxonomy" id="992332"/>
    <lineage>
        <taxon>Eukaryota</taxon>
        <taxon>Metazoa</taxon>
        <taxon>Chordata</taxon>
        <taxon>Craniata</taxon>
        <taxon>Vertebrata</taxon>
        <taxon>Euteleostomi</taxon>
        <taxon>Actinopterygii</taxon>
        <taxon>Neopterygii</taxon>
        <taxon>Teleostei</taxon>
        <taxon>Ostariophysi</taxon>
        <taxon>Cypriniformes</taxon>
        <taxon>Nemacheilidae</taxon>
        <taxon>Triplophysa</taxon>
    </lineage>
</organism>
<feature type="domain" description="C-type lectin" evidence="2">
    <location>
        <begin position="234"/>
        <end position="356"/>
    </location>
</feature>
<feature type="non-terminal residue" evidence="3">
    <location>
        <position position="358"/>
    </location>
</feature>
<dbReference type="Pfam" id="PF00059">
    <property type="entry name" value="Lectin_C"/>
    <property type="match status" value="3"/>
</dbReference>
<gene>
    <name evidence="3" type="ORF">IRJ41_021903</name>
</gene>
<name>A0A9W7T5Q2_TRIRA</name>
<feature type="signal peptide" evidence="1">
    <location>
        <begin position="1"/>
        <end position="17"/>
    </location>
</feature>
<dbReference type="Proteomes" id="UP001059041">
    <property type="component" value="Linkage Group LG24"/>
</dbReference>
<proteinExistence type="predicted"/>
<evidence type="ECO:0000259" key="2">
    <source>
        <dbReference type="PROSITE" id="PS50041"/>
    </source>
</evidence>
<dbReference type="InterPro" id="IPR016186">
    <property type="entry name" value="C-type_lectin-like/link_sf"/>
</dbReference>
<keyword evidence="4" id="KW-1185">Reference proteome</keyword>
<keyword evidence="1" id="KW-0732">Signal</keyword>
<feature type="domain" description="C-type lectin" evidence="2">
    <location>
        <begin position="134"/>
        <end position="227"/>
    </location>
</feature>
<dbReference type="SMART" id="SM00034">
    <property type="entry name" value="CLECT"/>
    <property type="match status" value="3"/>
</dbReference>
<dbReference type="SUPFAM" id="SSF56436">
    <property type="entry name" value="C-type lectin-like"/>
    <property type="match status" value="3"/>
</dbReference>
<sequence length="358" mass="41090">AFPSVLMLLCAFPLSNAAGRLREFHLLSQMNISEALETCKKTYTNIVTVYDDKDNEELIKRVKGRDAPSALIGAYTNNTNYRSKWSNGDDVIFTSFTENCTGICGAAMRSNGSWELLPHTETKYFMCYDEGVDRASHNYSLIHINKTWTAAQLYCRQHHTDLVSITNEQENERVKNQTKDREFPFWIGLLHDNIEWADRGKSAYRNYSSKPGQGTFTILTVLTNDWQLRGSGSFAVLCYKSLIHVSEAKLSWEGAVDYCNASGLLRIESKDDQIETERELRKENISEPVWIGLRQSRLFGFWMWVNGLHVGPWTNWKGGRQPEHQISHHCGVMEKVDGTFKWTDKDCRSTFRVLCEAK</sequence>
<dbReference type="Gene3D" id="3.10.100.10">
    <property type="entry name" value="Mannose-Binding Protein A, subunit A"/>
    <property type="match status" value="3"/>
</dbReference>
<protein>
    <recommendedName>
        <fullName evidence="2">C-type lectin domain-containing protein</fullName>
    </recommendedName>
</protein>
<dbReference type="CDD" id="cd00037">
    <property type="entry name" value="CLECT"/>
    <property type="match status" value="1"/>
</dbReference>
<feature type="chain" id="PRO_5040885221" description="C-type lectin domain-containing protein" evidence="1">
    <location>
        <begin position="18"/>
        <end position="358"/>
    </location>
</feature>
<comment type="caution">
    <text evidence="3">The sequence shown here is derived from an EMBL/GenBank/DDBJ whole genome shotgun (WGS) entry which is preliminary data.</text>
</comment>
<reference evidence="3" key="1">
    <citation type="submission" date="2021-02" db="EMBL/GenBank/DDBJ databases">
        <title>Comparative genomics reveals that relaxation of natural selection precedes convergent phenotypic evolution of cavefish.</title>
        <authorList>
            <person name="Peng Z."/>
        </authorList>
    </citation>
    <scope>NUCLEOTIDE SEQUENCE</scope>
    <source>
        <tissue evidence="3">Muscle</tissue>
    </source>
</reference>
<accession>A0A9W7T5Q2</accession>
<dbReference type="PANTHER" id="PTHR45784">
    <property type="entry name" value="C-TYPE LECTIN DOMAIN FAMILY 20 MEMBER A-RELATED"/>
    <property type="match status" value="1"/>
</dbReference>
<dbReference type="PANTHER" id="PTHR45784:SF3">
    <property type="entry name" value="C-TYPE LECTIN DOMAIN FAMILY 4 MEMBER K-LIKE-RELATED"/>
    <property type="match status" value="1"/>
</dbReference>
<feature type="domain" description="C-type lectin" evidence="2">
    <location>
        <begin position="33"/>
        <end position="128"/>
    </location>
</feature>
<evidence type="ECO:0000313" key="3">
    <source>
        <dbReference type="EMBL" id="KAI7792103.1"/>
    </source>
</evidence>
<dbReference type="PROSITE" id="PS50041">
    <property type="entry name" value="C_TYPE_LECTIN_2"/>
    <property type="match status" value="3"/>
</dbReference>
<dbReference type="InterPro" id="IPR001304">
    <property type="entry name" value="C-type_lectin-like"/>
</dbReference>
<dbReference type="AlphaFoldDB" id="A0A9W7T5Q2"/>
<evidence type="ECO:0000313" key="4">
    <source>
        <dbReference type="Proteomes" id="UP001059041"/>
    </source>
</evidence>
<dbReference type="InterPro" id="IPR016187">
    <property type="entry name" value="CTDL_fold"/>
</dbReference>
<dbReference type="EMBL" id="JAFHDT010000024">
    <property type="protein sequence ID" value="KAI7792103.1"/>
    <property type="molecule type" value="Genomic_DNA"/>
</dbReference>
<evidence type="ECO:0000256" key="1">
    <source>
        <dbReference type="SAM" id="SignalP"/>
    </source>
</evidence>